<dbReference type="EMBL" id="CP019948">
    <property type="protein sequence ID" value="ARN80756.1"/>
    <property type="molecule type" value="Genomic_DNA"/>
</dbReference>
<dbReference type="RefSeq" id="WP_085770834.1">
    <property type="nucleotide sequence ID" value="NZ_AP027149.1"/>
</dbReference>
<dbReference type="OrthoDB" id="7362478at2"/>
<gene>
    <name evidence="2" type="ORF">B1812_06345</name>
</gene>
<keyword evidence="3" id="KW-1185">Reference proteome</keyword>
<proteinExistence type="predicted"/>
<dbReference type="InterPro" id="IPR009333">
    <property type="entry name" value="DUF992"/>
</dbReference>
<reference evidence="2 3" key="1">
    <citation type="submission" date="2017-02" db="EMBL/GenBank/DDBJ databases">
        <authorList>
            <person name="Peterson S.W."/>
        </authorList>
    </citation>
    <scope>NUCLEOTIDE SEQUENCE [LARGE SCALE GENOMIC DNA]</scope>
    <source>
        <strain evidence="2 3">S285</strain>
    </source>
</reference>
<dbReference type="Proteomes" id="UP000193978">
    <property type="component" value="Chromosome"/>
</dbReference>
<evidence type="ECO:0000256" key="1">
    <source>
        <dbReference type="SAM" id="SignalP"/>
    </source>
</evidence>
<name>A0A1W6MTA5_9HYPH</name>
<organism evidence="2 3">
    <name type="scientific">Methylocystis bryophila</name>
    <dbReference type="NCBI Taxonomy" id="655015"/>
    <lineage>
        <taxon>Bacteria</taxon>
        <taxon>Pseudomonadati</taxon>
        <taxon>Pseudomonadota</taxon>
        <taxon>Alphaproteobacteria</taxon>
        <taxon>Hyphomicrobiales</taxon>
        <taxon>Methylocystaceae</taxon>
        <taxon>Methylocystis</taxon>
    </lineage>
</organism>
<evidence type="ECO:0000313" key="3">
    <source>
        <dbReference type="Proteomes" id="UP000193978"/>
    </source>
</evidence>
<keyword evidence="1" id="KW-0732">Signal</keyword>
<evidence type="ECO:0008006" key="4">
    <source>
        <dbReference type="Google" id="ProtNLM"/>
    </source>
</evidence>
<feature type="chain" id="PRO_5012032041" description="DUF992 domain-containing protein" evidence="1">
    <location>
        <begin position="30"/>
        <end position="179"/>
    </location>
</feature>
<protein>
    <recommendedName>
        <fullName evidence="4">DUF992 domain-containing protein</fullName>
    </recommendedName>
</protein>
<evidence type="ECO:0000313" key="2">
    <source>
        <dbReference type="EMBL" id="ARN80756.1"/>
    </source>
</evidence>
<dbReference type="AlphaFoldDB" id="A0A1W6MTA5"/>
<sequence>MVFCRARNLLRNAALIVAFAPAAAFSQTAAIGTLQCHISGGVGMILVENQALDCVYQGLRGGVPSHYIGRLTNVGANIGINGPGVMTWEVLAAVKQPAPGDLAGDYVGAQGDVAVGAGAGGAVLLGGSKNAFSLQPVSFSLNSGLDLSVGFGKISLQYMPPTPAPALVKVKRRAPAAAH</sequence>
<accession>A0A1W6MTA5</accession>
<dbReference type="Pfam" id="PF06186">
    <property type="entry name" value="DUF992"/>
    <property type="match status" value="1"/>
</dbReference>
<dbReference type="KEGG" id="mbry:B1812_06345"/>
<dbReference type="STRING" id="655015.B1812_06345"/>
<feature type="signal peptide" evidence="1">
    <location>
        <begin position="1"/>
        <end position="29"/>
    </location>
</feature>